<name>A0A7E4USA2_PANRE</name>
<keyword evidence="2" id="KW-1185">Reference proteome</keyword>
<feature type="transmembrane region" description="Helical" evidence="1">
    <location>
        <begin position="47"/>
        <end position="65"/>
    </location>
</feature>
<dbReference type="Proteomes" id="UP000492821">
    <property type="component" value="Unassembled WGS sequence"/>
</dbReference>
<sequence length="121" mass="13766">MAERKSTAHVLSPTFQRDPSFEKKVRSQIQTEQRKAVCHSPCLNNLLSRHIFIYIILAGGKGSILKRHIRRGKKKDTLSQPDGSLRSSPIVYVPFVGKAEAIIQFRRQQFETTLCIAISPY</sequence>
<evidence type="ECO:0000313" key="3">
    <source>
        <dbReference type="WBParaSite" id="Pan_g12108.t1"/>
    </source>
</evidence>
<dbReference type="AlphaFoldDB" id="A0A7E4USA2"/>
<protein>
    <submittedName>
        <fullName evidence="3">Uncharacterized protein</fullName>
    </submittedName>
</protein>
<accession>A0A7E4USA2</accession>
<keyword evidence="1" id="KW-0472">Membrane</keyword>
<organism evidence="2 3">
    <name type="scientific">Panagrellus redivivus</name>
    <name type="common">Microworm</name>
    <dbReference type="NCBI Taxonomy" id="6233"/>
    <lineage>
        <taxon>Eukaryota</taxon>
        <taxon>Metazoa</taxon>
        <taxon>Ecdysozoa</taxon>
        <taxon>Nematoda</taxon>
        <taxon>Chromadorea</taxon>
        <taxon>Rhabditida</taxon>
        <taxon>Tylenchina</taxon>
        <taxon>Panagrolaimomorpha</taxon>
        <taxon>Panagrolaimoidea</taxon>
        <taxon>Panagrolaimidae</taxon>
        <taxon>Panagrellus</taxon>
    </lineage>
</organism>
<keyword evidence="1" id="KW-1133">Transmembrane helix</keyword>
<reference evidence="2" key="1">
    <citation type="journal article" date="2013" name="Genetics">
        <title>The draft genome and transcriptome of Panagrellus redivivus are shaped by the harsh demands of a free-living lifestyle.</title>
        <authorList>
            <person name="Srinivasan J."/>
            <person name="Dillman A.R."/>
            <person name="Macchietto M.G."/>
            <person name="Heikkinen L."/>
            <person name="Lakso M."/>
            <person name="Fracchia K.M."/>
            <person name="Antoshechkin I."/>
            <person name="Mortazavi A."/>
            <person name="Wong G."/>
            <person name="Sternberg P.W."/>
        </authorList>
    </citation>
    <scope>NUCLEOTIDE SEQUENCE [LARGE SCALE GENOMIC DNA]</scope>
    <source>
        <strain evidence="2">MT8872</strain>
    </source>
</reference>
<evidence type="ECO:0000313" key="2">
    <source>
        <dbReference type="Proteomes" id="UP000492821"/>
    </source>
</evidence>
<dbReference type="WBParaSite" id="Pan_g12108.t1">
    <property type="protein sequence ID" value="Pan_g12108.t1"/>
    <property type="gene ID" value="Pan_g12108"/>
</dbReference>
<keyword evidence="1" id="KW-0812">Transmembrane</keyword>
<evidence type="ECO:0000256" key="1">
    <source>
        <dbReference type="SAM" id="Phobius"/>
    </source>
</evidence>
<proteinExistence type="predicted"/>
<reference evidence="3" key="2">
    <citation type="submission" date="2020-10" db="UniProtKB">
        <authorList>
            <consortium name="WormBaseParasite"/>
        </authorList>
    </citation>
    <scope>IDENTIFICATION</scope>
</reference>